<protein>
    <submittedName>
        <fullName evidence="3">Uncharacterized protein</fullName>
    </submittedName>
</protein>
<dbReference type="Proteomes" id="UP001152795">
    <property type="component" value="Unassembled WGS sequence"/>
</dbReference>
<feature type="compositionally biased region" description="Basic and acidic residues" evidence="2">
    <location>
        <begin position="1056"/>
        <end position="1300"/>
    </location>
</feature>
<evidence type="ECO:0000256" key="1">
    <source>
        <dbReference type="SAM" id="Coils"/>
    </source>
</evidence>
<feature type="coiled-coil region" evidence="1">
    <location>
        <begin position="218"/>
        <end position="268"/>
    </location>
</feature>
<accession>A0A7D9IER0</accession>
<keyword evidence="1" id="KW-0175">Coiled coil</keyword>
<feature type="compositionally biased region" description="Basic and acidic residues" evidence="2">
    <location>
        <begin position="692"/>
        <end position="731"/>
    </location>
</feature>
<feature type="region of interest" description="Disordered" evidence="2">
    <location>
        <begin position="900"/>
        <end position="1316"/>
    </location>
</feature>
<gene>
    <name evidence="3" type="ORF">PACLA_8A008841</name>
</gene>
<feature type="coiled-coil region" evidence="1">
    <location>
        <begin position="1482"/>
        <end position="1516"/>
    </location>
</feature>
<feature type="compositionally biased region" description="Basic and acidic residues" evidence="2">
    <location>
        <begin position="930"/>
        <end position="1042"/>
    </location>
</feature>
<feature type="region of interest" description="Disordered" evidence="2">
    <location>
        <begin position="661"/>
        <end position="778"/>
    </location>
</feature>
<feature type="region of interest" description="Disordered" evidence="2">
    <location>
        <begin position="1"/>
        <end position="67"/>
    </location>
</feature>
<feature type="coiled-coil region" evidence="1">
    <location>
        <begin position="299"/>
        <end position="358"/>
    </location>
</feature>
<dbReference type="EMBL" id="CACRXK020004883">
    <property type="protein sequence ID" value="CAB4004353.1"/>
    <property type="molecule type" value="Genomic_DNA"/>
</dbReference>
<keyword evidence="4" id="KW-1185">Reference proteome</keyword>
<feature type="region of interest" description="Disordered" evidence="2">
    <location>
        <begin position="540"/>
        <end position="579"/>
    </location>
</feature>
<evidence type="ECO:0000313" key="3">
    <source>
        <dbReference type="EMBL" id="CAB4004353.1"/>
    </source>
</evidence>
<organism evidence="3 4">
    <name type="scientific">Paramuricea clavata</name>
    <name type="common">Red gorgonian</name>
    <name type="synonym">Violescent sea-whip</name>
    <dbReference type="NCBI Taxonomy" id="317549"/>
    <lineage>
        <taxon>Eukaryota</taxon>
        <taxon>Metazoa</taxon>
        <taxon>Cnidaria</taxon>
        <taxon>Anthozoa</taxon>
        <taxon>Octocorallia</taxon>
        <taxon>Malacalcyonacea</taxon>
        <taxon>Plexauridae</taxon>
        <taxon>Paramuricea</taxon>
    </lineage>
</organism>
<evidence type="ECO:0000313" key="4">
    <source>
        <dbReference type="Proteomes" id="UP001152795"/>
    </source>
</evidence>
<sequence length="1637" mass="190386">MFYSSRRGTSSATRKQTSFASKTTSSKHEDGNKSGNETDCGSAELLDISTSREDLSPSRCSCQSGGSNVAVRNEAREASGEQFWSGNLRLEFDNNGGSDDEQLKDELLRIFDRERLGLESYFKQKTENILAGYRRKQYDWEEKVRLERMEYEKTLAQEKTEVQQSYISEMTNLTKQFNQERVELESHYKKQIQELSQQFELRKKEMDATILKERTELKERLELEYQAMLKSQKAAEEQRYHLQISETEESYKKKIVELEQKLKDSFSEGELSGRRLQSDLEAKFEREKSLVIVEWRKRVELLEVELGKEKVRANQEERKACESVGFLRNEISKKDVELEKLRQVVETLKLGLSQKEKTAKEHEMLQQNIFLRGSDALPGKLREDFEKMLAAHREELVRNFRKEREGLETEREARLVLERETMEKQLKVERERLNLDLEKERSEMRHASREKEDRVRHEVREEMERMRGTLESEKVLLREQLTKEKDEALVKEKQARVVEVAREKEILTEQVRAEVMKEKQEMILKEKEELREKIRTELMNEKQARNDEQHSRFDSLEQQRNKGLMKEKDLREKLPGKSEEEFEANFEGIKSQQGRDQVMVRGDQGLGQNHVRFEAEEAERRRNGLGRTEYEVWLAGQRMQHTKQWVEGQYRFASDAQGYMGNSAEDVQGKNGLDRYGGNRGEDGSDSEEEDQRYVDGKKGKHGSRSDNDGYGEGRDRNDVDNKKWNDDGLKRQGRGALKSQEDSGNHEVISPKNQDLLSSEPDRPTDMSRGKSDDKEYSVQGLKEENEGLKAKVGALQENIELHECFKKEASEEVQRLRNTNKDLKMKLEGLKDTLNDYEELKGTLQDYDEQLKDYEVQLKDNEETLKEYEDICAEYERTLHKCRQRIIEIENDQTSLPVFRKPIDGRNKPEDRPNKLANNHNKLADGQNKPEDRPNKLANNRDKLADGRNKPEDRPNKLADNHNKLADGRNKPEDRPNKLANNRDKLADGRNKPEDRPNKLADNHNKLADGRNKPEDRPNKLANNRDKLADGRNKPEDRPNKLANNHNKLADGQNKPEDRPNKLANNRDKLADGRNKPEDRPNKLADNHNKLADGRNKPEDRPNKLANNRDKLADGRNKPEDRPNKLADNHNKLADGRNKPEDRPNKLANNRDKLADGRNKPEDRPNKLADNHNKLADGRNKPEDRPNKLADDRDKPVNRPNKLTDSRNKLADSRDKLANSRGNLDDSRNKLPDRPNKLANGRDKLANNRDKLGNSRNKLPDRPNKLEDGRDKPEDRCDKHADRREHPESDYKGPKETKYQGIMDDNSDNNGYVRLQDKPRNEMIVDILENERARLEQVVKSLEAKIQLLEIKISETTLHKANTDSTAKLSSDLERVRRQNKCLVNKVKTFQSQFQTIVEKLRKKKKKIANLKDENQSLKSNHQREISDFQRKLEYSSEVITRLQHESSRESSHVSRLKEEISNISKVMKDERVYEQRMIRARSIEEIRDLDRDKVDLERKLNDVRTALDGYSDRLKTKMSYSQTTGSQVSLNTETTLVRDLQLSSTLQALEDTQRTSRHQNERLQHEKYELQTLISKLCKSQEELRNTEGSRTFYKEPLSSHSSSMSSLSSSSASLLGKSGLGSTKFSRTFSIFD</sequence>
<feature type="compositionally biased region" description="Polar residues" evidence="2">
    <location>
        <begin position="1"/>
        <end position="24"/>
    </location>
</feature>
<comment type="caution">
    <text evidence="3">The sequence shown here is derived from an EMBL/GenBank/DDBJ whole genome shotgun (WGS) entry which is preliminary data.</text>
</comment>
<feature type="coiled-coil region" evidence="1">
    <location>
        <begin position="780"/>
        <end position="894"/>
    </location>
</feature>
<dbReference type="SUPFAM" id="SSF57997">
    <property type="entry name" value="Tropomyosin"/>
    <property type="match status" value="1"/>
</dbReference>
<feature type="compositionally biased region" description="Polar residues" evidence="2">
    <location>
        <begin position="58"/>
        <end position="67"/>
    </location>
</feature>
<evidence type="ECO:0000256" key="2">
    <source>
        <dbReference type="SAM" id="MobiDB-lite"/>
    </source>
</evidence>
<feature type="coiled-coil region" evidence="1">
    <location>
        <begin position="1327"/>
        <end position="1430"/>
    </location>
</feature>
<reference evidence="3" key="1">
    <citation type="submission" date="2020-04" db="EMBL/GenBank/DDBJ databases">
        <authorList>
            <person name="Alioto T."/>
            <person name="Alioto T."/>
            <person name="Gomez Garrido J."/>
        </authorList>
    </citation>
    <scope>NUCLEOTIDE SEQUENCE</scope>
    <source>
        <strain evidence="3">A484AB</strain>
    </source>
</reference>
<feature type="compositionally biased region" description="Basic and acidic residues" evidence="2">
    <location>
        <begin position="903"/>
        <end position="916"/>
    </location>
</feature>
<feature type="compositionally biased region" description="Basic and acidic residues" evidence="2">
    <location>
        <begin position="761"/>
        <end position="778"/>
    </location>
</feature>
<dbReference type="OrthoDB" id="6022345at2759"/>
<name>A0A7D9IER0_PARCT</name>
<proteinExistence type="predicted"/>